<feature type="transmembrane region" description="Helical" evidence="3">
    <location>
        <begin position="315"/>
        <end position="336"/>
    </location>
</feature>
<accession>A0A1J1GWT8</accession>
<comment type="caution">
    <text evidence="4">The sequence shown here is derived from an EMBL/GenBank/DDBJ whole genome shotgun (WGS) entry which is preliminary data.</text>
</comment>
<dbReference type="OMA" id="NNAYLFN"/>
<keyword evidence="5" id="KW-1185">Reference proteome</keyword>
<proteinExistence type="predicted"/>
<evidence type="ECO:0000313" key="4">
    <source>
        <dbReference type="EMBL" id="CRG97009.1"/>
    </source>
</evidence>
<protein>
    <submittedName>
        <fullName evidence="4">Uncharacterized protein</fullName>
    </submittedName>
</protein>
<keyword evidence="3" id="KW-1133">Transmembrane helix</keyword>
<evidence type="ECO:0000256" key="2">
    <source>
        <dbReference type="SAM" id="MobiDB-lite"/>
    </source>
</evidence>
<dbReference type="RefSeq" id="XP_028529812.1">
    <property type="nucleotide sequence ID" value="XM_028673351.1"/>
</dbReference>
<feature type="transmembrane region" description="Helical" evidence="3">
    <location>
        <begin position="275"/>
        <end position="292"/>
    </location>
</feature>
<gene>
    <name evidence="4" type="ORF">PGAL8A_00458900</name>
</gene>
<dbReference type="Proteomes" id="UP000220797">
    <property type="component" value="Unassembled WGS sequence"/>
</dbReference>
<reference evidence="4" key="1">
    <citation type="submission" date="2015-04" db="EMBL/GenBank/DDBJ databases">
        <authorList>
            <consortium name="Pathogen Informatics"/>
        </authorList>
    </citation>
    <scope>NUCLEOTIDE SEQUENCE [LARGE SCALE GENOMIC DNA]</scope>
    <source>
        <strain evidence="4">8A</strain>
    </source>
</reference>
<dbReference type="EMBL" id="CVMV01000083">
    <property type="protein sequence ID" value="CRG97009.1"/>
    <property type="molecule type" value="Genomic_DNA"/>
</dbReference>
<name>A0A1J1GWT8_PLAGA</name>
<feature type="coiled-coil region" evidence="1">
    <location>
        <begin position="1344"/>
        <end position="1371"/>
    </location>
</feature>
<keyword evidence="1" id="KW-0175">Coiled coil</keyword>
<evidence type="ECO:0000256" key="1">
    <source>
        <dbReference type="SAM" id="Coils"/>
    </source>
</evidence>
<dbReference type="OrthoDB" id="372595at2759"/>
<feature type="coiled-coil region" evidence="1">
    <location>
        <begin position="20"/>
        <end position="54"/>
    </location>
</feature>
<evidence type="ECO:0000256" key="3">
    <source>
        <dbReference type="SAM" id="Phobius"/>
    </source>
</evidence>
<evidence type="ECO:0000313" key="5">
    <source>
        <dbReference type="Proteomes" id="UP000220797"/>
    </source>
</evidence>
<organism evidence="4 5">
    <name type="scientific">Plasmodium gallinaceum</name>
    <dbReference type="NCBI Taxonomy" id="5849"/>
    <lineage>
        <taxon>Eukaryota</taxon>
        <taxon>Sar</taxon>
        <taxon>Alveolata</taxon>
        <taxon>Apicomplexa</taxon>
        <taxon>Aconoidasida</taxon>
        <taxon>Haemosporida</taxon>
        <taxon>Plasmodiidae</taxon>
        <taxon>Plasmodium</taxon>
        <taxon>Plasmodium (Haemamoeba)</taxon>
    </lineage>
</organism>
<keyword evidence="3" id="KW-0812">Transmembrane</keyword>
<dbReference type="GeneID" id="39733122"/>
<keyword evidence="3" id="KW-0472">Membrane</keyword>
<dbReference type="VEuPathDB" id="PlasmoDB:PGAL8A_00458900"/>
<feature type="region of interest" description="Disordered" evidence="2">
    <location>
        <begin position="145"/>
        <end position="171"/>
    </location>
</feature>
<sequence length="1527" mass="184866">MKIVEELNAIFLNCSKNVDKKKIKNIKNILNKKNKKKEKELEKLFEFLSNLLNKDLEKEVLKINLLSLKEKEKEKVFNNLRRIFRTFVLFKYEYEYIEILCDFLFYLFKYMRKINVKKSYKLIKKVTKEGTEDKVDFIEKNKKEKNKKEENKKEENKKEENKKEENKKVEKLDDEKNNDNIDNNKVNNKTIIVSCLNRYNKLIFNFLLNSNILIYLEKLKKEDSKNLICDEHYFFTKLKNSIFNKKYMLALSECIRFIILKYPKFPIFIDSLFNLFFYVRNKLIIFFIKNIYKKISDIFILKNNEINKKLTIKKYYNLLFFVYFLYKIKMVIYLYLNSDKCNLLNDYIESKTIVDFYIKIIRDYKNSFYYCFYAINNNKNNQKNSQNLCLVIIYLINIIYTSHNDVLKVFDNNTNKCTYFKKYKDIFYHYHKILDNVFKNNKDNSFIKMKRKTILLNNMSTKNYNSLIEKKKKKKSLNMDYKNISNQNKISSNDQNYSDINKYIKNYLLNKIINEKEYSFCYCISFIYTLINRSIRLYDYDTILNDIIFYKKMCFDEIYSENQEVLSNRNINTKVQLFNYSKILYNNFFLNLVKNSFYFYINIDKNILNYFFINEFQKFLMNKNLNYKDLYYLMGYRINDKYHEINILLLFEKIIFRNILKYTIHMDYQNLNNYEKKKGEKIKEREEHRGNNLTYFFNKNYKKIESLNINEFNISNKELYDLIIKKSENTFIILNNLNFLDLNNSIKNFHFDKNIINLLLYQLTKEGFTILKFLHDSNLRKKEKINIYIKHLNFLVFILKPISNLLNSFLSIIKIIESKKKCILFCNEKKNILFADNYYENIKYKKKNMQEEKIVFLYFEENFNKNCMKKKYFKILNKFIKLYITIIKEKYIKGKIFCDNEFIEIGKVIFFVFDFMIFYISNSININEKNHINILKDLKKIYCNLFNDVNNLYELINNNKNFQKEVKNKLISFSENYLFIYQKLNSKIDKNYFTFFVNYDYLEVDKKEDNKISKQIYNQLKKLSIEKIYNSRISDNEINEDIKNERNDIINDEEINGNNEDIVISNSFLLDLLVDNSKKQEKKNDLQKKKTHSDLFYNVTYLLKCLKINIKKEVAESLIKSLYYMLNSLIIISKKVKLISNKMVNGINEGEVEEKHQSEVENIDGNKNEKSPTSIYIEDLTNLGKSLKHILLSFKVNKNIKIKNSNKLNSIIKKYVFKIITIIIKERKNIDLIKICIKCLEYYNIIEKKINNKNNNVINYLFEFLKIIYFIPYLKGYYSKYINLFFKSGFVRYMNINELFNKAYKNYFHQIINKFCSDFNISDYIGNKMKIKDIDITVKKKFVNEIINNIKKTYKKNYEAMEENYKHYMNSIKNENTLLNPFNFNIILHIIQNICIFFNKALADNNANVFNKKVSLNLLGLLKKISSILNMKDNNLLIFKGELIKNLIEIHKFQKLLDDKLSNQKIYININNFNKKLVTFLETLKPFELQYEQNSINELNGNNMKHKRKSNKRDLEKNIQIKKKIKI</sequence>